<accession>A0A7W2EFT7</accession>
<comment type="caution">
    <text evidence="1">The sequence shown here is derived from an EMBL/GenBank/DDBJ whole genome shotgun (WGS) entry which is preliminary data.</text>
</comment>
<gene>
    <name evidence="1" type="ORF">H3H36_07470</name>
</gene>
<protein>
    <submittedName>
        <fullName evidence="1">Uncharacterized protein</fullName>
    </submittedName>
</protein>
<dbReference type="EMBL" id="JACEZS010000004">
    <property type="protein sequence ID" value="MBA5605197.1"/>
    <property type="molecule type" value="Genomic_DNA"/>
</dbReference>
<dbReference type="Proteomes" id="UP000566711">
    <property type="component" value="Unassembled WGS sequence"/>
</dbReference>
<evidence type="ECO:0000313" key="2">
    <source>
        <dbReference type="Proteomes" id="UP000566711"/>
    </source>
</evidence>
<keyword evidence="2" id="KW-1185">Reference proteome</keyword>
<sequence>MKNGTYPHHPHPACLPVLVCPWPIAVQPLVQLGGRAGAVREAMGVEQDGGPRQVGGDGASDLRHGIKTTWPDSIKAAADSNRELLVPT</sequence>
<proteinExistence type="predicted"/>
<reference evidence="1 2" key="1">
    <citation type="submission" date="2020-07" db="EMBL/GenBank/DDBJ databases">
        <title>Novel species isolated from subtropical streams in China.</title>
        <authorList>
            <person name="Lu H."/>
        </authorList>
    </citation>
    <scope>NUCLEOTIDE SEQUENCE [LARGE SCALE GENOMIC DNA]</scope>
    <source>
        <strain evidence="1 2">FT3S</strain>
    </source>
</reference>
<organism evidence="1 2">
    <name type="scientific">Rugamonas fusca</name>
    <dbReference type="NCBI Taxonomy" id="2758568"/>
    <lineage>
        <taxon>Bacteria</taxon>
        <taxon>Pseudomonadati</taxon>
        <taxon>Pseudomonadota</taxon>
        <taxon>Betaproteobacteria</taxon>
        <taxon>Burkholderiales</taxon>
        <taxon>Oxalobacteraceae</taxon>
        <taxon>Telluria group</taxon>
        <taxon>Rugamonas</taxon>
    </lineage>
</organism>
<evidence type="ECO:0000313" key="1">
    <source>
        <dbReference type="EMBL" id="MBA5605197.1"/>
    </source>
</evidence>
<name>A0A7W2EFT7_9BURK</name>
<dbReference type="AlphaFoldDB" id="A0A7W2EFT7"/>
<dbReference type="RefSeq" id="WP_182215824.1">
    <property type="nucleotide sequence ID" value="NZ_JACEZS010000004.1"/>
</dbReference>